<name>A0A383A589_9ZZZZ</name>
<reference evidence="1" key="1">
    <citation type="submission" date="2018-05" db="EMBL/GenBank/DDBJ databases">
        <authorList>
            <person name="Lanie J.A."/>
            <person name="Ng W.-L."/>
            <person name="Kazmierczak K.M."/>
            <person name="Andrzejewski T.M."/>
            <person name="Davidsen T.M."/>
            <person name="Wayne K.J."/>
            <person name="Tettelin H."/>
            <person name="Glass J.I."/>
            <person name="Rusch D."/>
            <person name="Podicherti R."/>
            <person name="Tsui H.-C.T."/>
            <person name="Winkler M.E."/>
        </authorList>
    </citation>
    <scope>NUCLEOTIDE SEQUENCE</scope>
</reference>
<sequence length="41" mass="4708">ANYIENQIRLQIEGKEAMNTVPSVFISEARHYNSTNQLTIN</sequence>
<gene>
    <name evidence="1" type="ORF">METZ01_LOCUS455573</name>
</gene>
<dbReference type="AlphaFoldDB" id="A0A383A589"/>
<organism evidence="1">
    <name type="scientific">marine metagenome</name>
    <dbReference type="NCBI Taxonomy" id="408172"/>
    <lineage>
        <taxon>unclassified sequences</taxon>
        <taxon>metagenomes</taxon>
        <taxon>ecological metagenomes</taxon>
    </lineage>
</organism>
<dbReference type="EMBL" id="UINC01189160">
    <property type="protein sequence ID" value="SVE02719.1"/>
    <property type="molecule type" value="Genomic_DNA"/>
</dbReference>
<feature type="non-terminal residue" evidence="1">
    <location>
        <position position="1"/>
    </location>
</feature>
<evidence type="ECO:0000313" key="1">
    <source>
        <dbReference type="EMBL" id="SVE02719.1"/>
    </source>
</evidence>
<accession>A0A383A589</accession>
<proteinExistence type="predicted"/>
<protein>
    <submittedName>
        <fullName evidence="1">Uncharacterized protein</fullName>
    </submittedName>
</protein>